<dbReference type="EMBL" id="QGGU01000008">
    <property type="protein sequence ID" value="PWK49124.1"/>
    <property type="molecule type" value="Genomic_DNA"/>
</dbReference>
<dbReference type="AlphaFoldDB" id="A0A316FK93"/>
<protein>
    <submittedName>
        <fullName evidence="1">Uncharacterized protein</fullName>
    </submittedName>
</protein>
<accession>A0A316FK93</accession>
<gene>
    <name evidence="1" type="ORF">C8D97_10833</name>
</gene>
<proteinExistence type="predicted"/>
<sequence length="32" mass="3823">MIKMMMNKIINNIGFIHPVITKYDVKMIQDEI</sequence>
<dbReference type="Proteomes" id="UP000245790">
    <property type="component" value="Unassembled WGS sequence"/>
</dbReference>
<evidence type="ECO:0000313" key="2">
    <source>
        <dbReference type="Proteomes" id="UP000245790"/>
    </source>
</evidence>
<comment type="caution">
    <text evidence="1">The sequence shown here is derived from an EMBL/GenBank/DDBJ whole genome shotgun (WGS) entry which is preliminary data.</text>
</comment>
<name>A0A316FK93_9GAMM</name>
<evidence type="ECO:0000313" key="1">
    <source>
        <dbReference type="EMBL" id="PWK49124.1"/>
    </source>
</evidence>
<keyword evidence="2" id="KW-1185">Reference proteome</keyword>
<organism evidence="1 2">
    <name type="scientific">Pleionea mediterranea</name>
    <dbReference type="NCBI Taxonomy" id="523701"/>
    <lineage>
        <taxon>Bacteria</taxon>
        <taxon>Pseudomonadati</taxon>
        <taxon>Pseudomonadota</taxon>
        <taxon>Gammaproteobacteria</taxon>
        <taxon>Oceanospirillales</taxon>
        <taxon>Pleioneaceae</taxon>
        <taxon>Pleionea</taxon>
    </lineage>
</organism>
<reference evidence="1 2" key="1">
    <citation type="submission" date="2018-05" db="EMBL/GenBank/DDBJ databases">
        <title>Genomic Encyclopedia of Type Strains, Phase IV (KMG-IV): sequencing the most valuable type-strain genomes for metagenomic binning, comparative biology and taxonomic classification.</title>
        <authorList>
            <person name="Goeker M."/>
        </authorList>
    </citation>
    <scope>NUCLEOTIDE SEQUENCE [LARGE SCALE GENOMIC DNA]</scope>
    <source>
        <strain evidence="1 2">DSM 25350</strain>
    </source>
</reference>